<feature type="coiled-coil region" evidence="1">
    <location>
        <begin position="60"/>
        <end position="101"/>
    </location>
</feature>
<accession>A0A397S094</accession>
<keyword evidence="1" id="KW-0175">Coiled coil</keyword>
<gene>
    <name evidence="2" type="ORF">C1645_795081</name>
</gene>
<reference evidence="2 3" key="1">
    <citation type="submission" date="2018-06" db="EMBL/GenBank/DDBJ databases">
        <title>Comparative genomics reveals the genomic features of Rhizophagus irregularis, R. cerebriforme, R. diaphanum and Gigaspora rosea, and their symbiotic lifestyle signature.</title>
        <authorList>
            <person name="Morin E."/>
            <person name="San Clemente H."/>
            <person name="Chen E.C.H."/>
            <person name="De La Providencia I."/>
            <person name="Hainaut M."/>
            <person name="Kuo A."/>
            <person name="Kohler A."/>
            <person name="Murat C."/>
            <person name="Tang N."/>
            <person name="Roy S."/>
            <person name="Loubradou J."/>
            <person name="Henrissat B."/>
            <person name="Grigoriev I.V."/>
            <person name="Corradi N."/>
            <person name="Roux C."/>
            <person name="Martin F.M."/>
        </authorList>
    </citation>
    <scope>NUCLEOTIDE SEQUENCE [LARGE SCALE GENOMIC DNA]</scope>
    <source>
        <strain evidence="2 3">DAOM 227022</strain>
    </source>
</reference>
<dbReference type="Proteomes" id="UP000265703">
    <property type="component" value="Unassembled WGS sequence"/>
</dbReference>
<comment type="caution">
    <text evidence="2">The sequence shown here is derived from an EMBL/GenBank/DDBJ whole genome shotgun (WGS) entry which is preliminary data.</text>
</comment>
<protein>
    <submittedName>
        <fullName evidence="2">Uncharacterized protein</fullName>
    </submittedName>
</protein>
<keyword evidence="3" id="KW-1185">Reference proteome</keyword>
<dbReference type="AlphaFoldDB" id="A0A397S094"/>
<name>A0A397S094_9GLOM</name>
<evidence type="ECO:0000256" key="1">
    <source>
        <dbReference type="SAM" id="Coils"/>
    </source>
</evidence>
<dbReference type="OrthoDB" id="2350063at2759"/>
<evidence type="ECO:0000313" key="2">
    <source>
        <dbReference type="EMBL" id="RIA78962.1"/>
    </source>
</evidence>
<organism evidence="2 3">
    <name type="scientific">Glomus cerebriforme</name>
    <dbReference type="NCBI Taxonomy" id="658196"/>
    <lineage>
        <taxon>Eukaryota</taxon>
        <taxon>Fungi</taxon>
        <taxon>Fungi incertae sedis</taxon>
        <taxon>Mucoromycota</taxon>
        <taxon>Glomeromycotina</taxon>
        <taxon>Glomeromycetes</taxon>
        <taxon>Glomerales</taxon>
        <taxon>Glomeraceae</taxon>
        <taxon>Glomus</taxon>
    </lineage>
</organism>
<evidence type="ECO:0000313" key="3">
    <source>
        <dbReference type="Proteomes" id="UP000265703"/>
    </source>
</evidence>
<sequence length="264" mass="31456">MKKVTAAITHQNDFDIKYIKHESSEQPNPLNRLIEKHAEHLEEFSKKILSSCKNLDEKFYEKYQKKIHSQSELINSLRARIEELETDAIVKDQNIKRLRRELDYFPLLYNRYSSSLVGENQDYEDMMNLNWNGSSSHSPSSTTKHDLNSKILQINNLYGNSLRLKQFKFLKNYGINELIEYTKTTNFNSLNKKSKRYINFHIKNRLIQEFQEQNVTLSQDLDEYIKRDIIPELPIGYDNYAMCENSDWFNSLNEIQKSRIRKLI</sequence>
<proteinExistence type="predicted"/>
<dbReference type="EMBL" id="QKYT01001755">
    <property type="protein sequence ID" value="RIA78962.1"/>
    <property type="molecule type" value="Genomic_DNA"/>
</dbReference>